<name>A0ABN8J6F7_9NEOP</name>
<keyword evidence="2" id="KW-1185">Reference proteome</keyword>
<evidence type="ECO:0000313" key="2">
    <source>
        <dbReference type="Proteomes" id="UP000837857"/>
    </source>
</evidence>
<dbReference type="Proteomes" id="UP000837857">
    <property type="component" value="Chromosome 6"/>
</dbReference>
<protein>
    <submittedName>
        <fullName evidence="1">Uncharacterized protein</fullName>
    </submittedName>
</protein>
<accession>A0ABN8J6F7</accession>
<organism evidence="1 2">
    <name type="scientific">Iphiclides podalirius</name>
    <name type="common">scarce swallowtail</name>
    <dbReference type="NCBI Taxonomy" id="110791"/>
    <lineage>
        <taxon>Eukaryota</taxon>
        <taxon>Metazoa</taxon>
        <taxon>Ecdysozoa</taxon>
        <taxon>Arthropoda</taxon>
        <taxon>Hexapoda</taxon>
        <taxon>Insecta</taxon>
        <taxon>Pterygota</taxon>
        <taxon>Neoptera</taxon>
        <taxon>Endopterygota</taxon>
        <taxon>Lepidoptera</taxon>
        <taxon>Glossata</taxon>
        <taxon>Ditrysia</taxon>
        <taxon>Papilionoidea</taxon>
        <taxon>Papilionidae</taxon>
        <taxon>Papilioninae</taxon>
        <taxon>Iphiclides</taxon>
    </lineage>
</organism>
<reference evidence="1" key="1">
    <citation type="submission" date="2022-03" db="EMBL/GenBank/DDBJ databases">
        <authorList>
            <person name="Martin H S."/>
        </authorList>
    </citation>
    <scope>NUCLEOTIDE SEQUENCE</scope>
</reference>
<feature type="non-terminal residue" evidence="1">
    <location>
        <position position="171"/>
    </location>
</feature>
<evidence type="ECO:0000313" key="1">
    <source>
        <dbReference type="EMBL" id="CAH2071478.1"/>
    </source>
</evidence>
<proteinExistence type="predicted"/>
<sequence>MAGPPQCGNVASIKYIGAPGDGEFLHKAPRVAERLAPARFGRGAQPIEVRGPYHRCIRAAETYGTSVSSENGGGSFRVQFALRRSAATRKPRGLKRSIEDRYVKRRVRGGAGYIDDGARARPSAELRRRRRAGRAGVRHFIAAGWQRRAGWERPAAQPLTHRRRLASQCYL</sequence>
<dbReference type="EMBL" id="OW152818">
    <property type="protein sequence ID" value="CAH2071478.1"/>
    <property type="molecule type" value="Genomic_DNA"/>
</dbReference>
<gene>
    <name evidence="1" type="ORF">IPOD504_LOCUS15138</name>
</gene>